<dbReference type="AlphaFoldDB" id="A0AAU7KE09"/>
<reference evidence="2" key="1">
    <citation type="submission" date="2022-06" db="EMBL/GenBank/DDBJ databases">
        <title>A novel DMS-producing enzyme.</title>
        <authorList>
            <person name="Zhang Y."/>
        </authorList>
    </citation>
    <scope>NUCLEOTIDE SEQUENCE</scope>
    <source>
        <strain evidence="2">RT37</strain>
    </source>
</reference>
<evidence type="ECO:0000313" key="2">
    <source>
        <dbReference type="EMBL" id="XBO69890.1"/>
    </source>
</evidence>
<feature type="transmembrane region" description="Helical" evidence="1">
    <location>
        <begin position="64"/>
        <end position="84"/>
    </location>
</feature>
<accession>A0AAU7KE09</accession>
<dbReference type="InterPro" id="IPR021279">
    <property type="entry name" value="DUF2721"/>
</dbReference>
<feature type="transmembrane region" description="Helical" evidence="1">
    <location>
        <begin position="6"/>
        <end position="25"/>
    </location>
</feature>
<dbReference type="EMBL" id="CP098827">
    <property type="protein sequence ID" value="XBO69890.1"/>
    <property type="molecule type" value="Genomic_DNA"/>
</dbReference>
<sequence>MNLTTPALLFPAISLLLLAYTNRFLTLAGLIRKLAEQVKEGEEDHVTQIRLLRRRISLTKRMQIAGVFAFLLCTLSMFALFLSWTPLGMLLFGISLASLSISLVFSLWEVVISTNALNVQLKDIELTAEGRAGLDWRKRTFTHDA</sequence>
<dbReference type="RefSeq" id="WP_108449027.1">
    <property type="nucleotide sequence ID" value="NZ_CP098827.1"/>
</dbReference>
<name>A0AAU7KE09_9GAMM</name>
<keyword evidence="1" id="KW-0812">Transmembrane</keyword>
<protein>
    <submittedName>
        <fullName evidence="2">DUF2721 domain-containing protein</fullName>
    </submittedName>
</protein>
<dbReference type="Pfam" id="PF11026">
    <property type="entry name" value="DUF2721"/>
    <property type="match status" value="1"/>
</dbReference>
<keyword evidence="1" id="KW-0472">Membrane</keyword>
<gene>
    <name evidence="2" type="ORF">NFG58_14840</name>
</gene>
<feature type="transmembrane region" description="Helical" evidence="1">
    <location>
        <begin position="90"/>
        <end position="112"/>
    </location>
</feature>
<keyword evidence="1" id="KW-1133">Transmembrane helix</keyword>
<organism evidence="2">
    <name type="scientific">Halomonas sp. RT37</name>
    <dbReference type="NCBI Taxonomy" id="2950872"/>
    <lineage>
        <taxon>Bacteria</taxon>
        <taxon>Pseudomonadati</taxon>
        <taxon>Pseudomonadota</taxon>
        <taxon>Gammaproteobacteria</taxon>
        <taxon>Oceanospirillales</taxon>
        <taxon>Halomonadaceae</taxon>
        <taxon>Halomonas</taxon>
    </lineage>
</organism>
<evidence type="ECO:0000256" key="1">
    <source>
        <dbReference type="SAM" id="Phobius"/>
    </source>
</evidence>
<proteinExistence type="predicted"/>